<reference evidence="3 4" key="1">
    <citation type="journal article" date="2020" name="Nat. Food">
        <title>A phased Vanilla planifolia genome enables genetic improvement of flavour and production.</title>
        <authorList>
            <person name="Hasing T."/>
            <person name="Tang H."/>
            <person name="Brym M."/>
            <person name="Khazi F."/>
            <person name="Huang T."/>
            <person name="Chambers A.H."/>
        </authorList>
    </citation>
    <scope>NUCLEOTIDE SEQUENCE [LARGE SCALE GENOMIC DNA]</scope>
    <source>
        <tissue evidence="2">Leaf</tissue>
    </source>
</reference>
<name>A0A835URB5_VANPL</name>
<accession>A0A835URB5</accession>
<proteinExistence type="predicted"/>
<comment type="caution">
    <text evidence="2">The sequence shown here is derived from an EMBL/GenBank/DDBJ whole genome shotgun (WGS) entry which is preliminary data.</text>
</comment>
<dbReference type="Proteomes" id="UP000639772">
    <property type="component" value="Chromosome 9"/>
</dbReference>
<evidence type="ECO:0000313" key="4">
    <source>
        <dbReference type="Proteomes" id="UP000639772"/>
    </source>
</evidence>
<evidence type="ECO:0000313" key="1">
    <source>
        <dbReference type="EMBL" id="KAG0467218.1"/>
    </source>
</evidence>
<evidence type="ECO:0000313" key="3">
    <source>
        <dbReference type="Proteomes" id="UP000636800"/>
    </source>
</evidence>
<dbReference type="AlphaFoldDB" id="A0A835URB5"/>
<organism evidence="2 4">
    <name type="scientific">Vanilla planifolia</name>
    <name type="common">Vanilla</name>
    <dbReference type="NCBI Taxonomy" id="51239"/>
    <lineage>
        <taxon>Eukaryota</taxon>
        <taxon>Viridiplantae</taxon>
        <taxon>Streptophyta</taxon>
        <taxon>Embryophyta</taxon>
        <taxon>Tracheophyta</taxon>
        <taxon>Spermatophyta</taxon>
        <taxon>Magnoliopsida</taxon>
        <taxon>Liliopsida</taxon>
        <taxon>Asparagales</taxon>
        <taxon>Orchidaceae</taxon>
        <taxon>Vanilloideae</taxon>
        <taxon>Vanilleae</taxon>
        <taxon>Vanilla</taxon>
    </lineage>
</organism>
<gene>
    <name evidence="2" type="ORF">HPP92_018209</name>
    <name evidence="1" type="ORF">HPP92_018798</name>
</gene>
<sequence length="115" mass="12584">MNSMRTVMSNKMRNRWLLNCLFSQKLTREPVGRCRCIGIKIVISTETGAAAGTTEGCASAQCGRSCDAKSSSGRAKAVRQQKLLRLCILDGGGPHAGEFAVWPSIDVNGLWRRRK</sequence>
<protein>
    <submittedName>
        <fullName evidence="2">Uncharacterized protein</fullName>
    </submittedName>
</protein>
<dbReference type="EMBL" id="JADCNL010000009">
    <property type="protein sequence ID" value="KAG0467218.1"/>
    <property type="molecule type" value="Genomic_DNA"/>
</dbReference>
<dbReference type="Proteomes" id="UP000636800">
    <property type="component" value="Unassembled WGS sequence"/>
</dbReference>
<dbReference type="EMBL" id="JADCNM010000009">
    <property type="protein sequence ID" value="KAG0468881.1"/>
    <property type="molecule type" value="Genomic_DNA"/>
</dbReference>
<keyword evidence="3" id="KW-1185">Reference proteome</keyword>
<evidence type="ECO:0000313" key="2">
    <source>
        <dbReference type="EMBL" id="KAG0468881.1"/>
    </source>
</evidence>